<accession>A0AA39I7G5</accession>
<gene>
    <name evidence="1" type="ORF">QR680_014027</name>
</gene>
<dbReference type="EMBL" id="JAUCMV010000002">
    <property type="protein sequence ID" value="KAK0419228.1"/>
    <property type="molecule type" value="Genomic_DNA"/>
</dbReference>
<sequence length="112" mass="12569">MHLTPKYLDGFTNLTHLPIKNEQATTLCASVRQASTVPRWNWNLVPRSLIKAQCLIQNMSGCRNVAFPLLNVNMQLCCCRTDNCNVFNAGSSAYTDRIKVSPMRGSNPRQPD</sequence>
<evidence type="ECO:0000313" key="2">
    <source>
        <dbReference type="Proteomes" id="UP001175271"/>
    </source>
</evidence>
<dbReference type="Proteomes" id="UP001175271">
    <property type="component" value="Unassembled WGS sequence"/>
</dbReference>
<proteinExistence type="predicted"/>
<reference evidence="1" key="1">
    <citation type="submission" date="2023-06" db="EMBL/GenBank/DDBJ databases">
        <title>Genomic analysis of the entomopathogenic nematode Steinernema hermaphroditum.</title>
        <authorList>
            <person name="Schwarz E.M."/>
            <person name="Heppert J.K."/>
            <person name="Baniya A."/>
            <person name="Schwartz H.T."/>
            <person name="Tan C.-H."/>
            <person name="Antoshechkin I."/>
            <person name="Sternberg P.W."/>
            <person name="Goodrich-Blair H."/>
            <person name="Dillman A.R."/>
        </authorList>
    </citation>
    <scope>NUCLEOTIDE SEQUENCE</scope>
    <source>
        <strain evidence="1">PS9179</strain>
        <tissue evidence="1">Whole animal</tissue>
    </source>
</reference>
<keyword evidence="2" id="KW-1185">Reference proteome</keyword>
<name>A0AA39I7G5_9BILA</name>
<evidence type="ECO:0000313" key="1">
    <source>
        <dbReference type="EMBL" id="KAK0419228.1"/>
    </source>
</evidence>
<protein>
    <submittedName>
        <fullName evidence="1">Uncharacterized protein</fullName>
    </submittedName>
</protein>
<dbReference type="AlphaFoldDB" id="A0AA39I7G5"/>
<organism evidence="1 2">
    <name type="scientific">Steinernema hermaphroditum</name>
    <dbReference type="NCBI Taxonomy" id="289476"/>
    <lineage>
        <taxon>Eukaryota</taxon>
        <taxon>Metazoa</taxon>
        <taxon>Ecdysozoa</taxon>
        <taxon>Nematoda</taxon>
        <taxon>Chromadorea</taxon>
        <taxon>Rhabditida</taxon>
        <taxon>Tylenchina</taxon>
        <taxon>Panagrolaimomorpha</taxon>
        <taxon>Strongyloidoidea</taxon>
        <taxon>Steinernematidae</taxon>
        <taxon>Steinernema</taxon>
    </lineage>
</organism>
<comment type="caution">
    <text evidence="1">The sequence shown here is derived from an EMBL/GenBank/DDBJ whole genome shotgun (WGS) entry which is preliminary data.</text>
</comment>